<feature type="region of interest" description="Disordered" evidence="1">
    <location>
        <begin position="1"/>
        <end position="24"/>
    </location>
</feature>
<reference evidence="2" key="2">
    <citation type="journal article" date="2024" name="Plant">
        <title>Genomic evolution and insights into agronomic trait innovations of Sesamum species.</title>
        <authorList>
            <person name="Miao H."/>
            <person name="Wang L."/>
            <person name="Qu L."/>
            <person name="Liu H."/>
            <person name="Sun Y."/>
            <person name="Le M."/>
            <person name="Wang Q."/>
            <person name="Wei S."/>
            <person name="Zheng Y."/>
            <person name="Lin W."/>
            <person name="Duan Y."/>
            <person name="Cao H."/>
            <person name="Xiong S."/>
            <person name="Wang X."/>
            <person name="Wei L."/>
            <person name="Li C."/>
            <person name="Ma Q."/>
            <person name="Ju M."/>
            <person name="Zhao R."/>
            <person name="Li G."/>
            <person name="Mu C."/>
            <person name="Tian Q."/>
            <person name="Mei H."/>
            <person name="Zhang T."/>
            <person name="Gao T."/>
            <person name="Zhang H."/>
        </authorList>
    </citation>
    <scope>NUCLEOTIDE SEQUENCE</scope>
    <source>
        <strain evidence="2">G02</strain>
    </source>
</reference>
<organism evidence="2">
    <name type="scientific">Sesamum radiatum</name>
    <name type="common">Black benniseed</name>
    <dbReference type="NCBI Taxonomy" id="300843"/>
    <lineage>
        <taxon>Eukaryota</taxon>
        <taxon>Viridiplantae</taxon>
        <taxon>Streptophyta</taxon>
        <taxon>Embryophyta</taxon>
        <taxon>Tracheophyta</taxon>
        <taxon>Spermatophyta</taxon>
        <taxon>Magnoliopsida</taxon>
        <taxon>eudicotyledons</taxon>
        <taxon>Gunneridae</taxon>
        <taxon>Pentapetalae</taxon>
        <taxon>asterids</taxon>
        <taxon>lamiids</taxon>
        <taxon>Lamiales</taxon>
        <taxon>Pedaliaceae</taxon>
        <taxon>Sesamum</taxon>
    </lineage>
</organism>
<name>A0AAW2SM77_SESRA</name>
<sequence>METPTNIANKQKARETPSGTTQTLQVVSSTPFTPLLGSTATTIPRSTDPVMDTPRLIISPDAPFVELSSDLLGTIQQMIASTIHEKLAVLVPTRVITPSEVTAPEQVDPVLAIPRPNMAEGPSTQLPAQVGEHPLNSWPNWSISKRDCRTFNTR</sequence>
<protein>
    <submittedName>
        <fullName evidence="2">Uncharacterized protein</fullName>
    </submittedName>
</protein>
<dbReference type="AlphaFoldDB" id="A0AAW2SM77"/>
<evidence type="ECO:0000256" key="1">
    <source>
        <dbReference type="SAM" id="MobiDB-lite"/>
    </source>
</evidence>
<accession>A0AAW2SM77</accession>
<gene>
    <name evidence="2" type="ORF">Sradi_2504900</name>
</gene>
<reference evidence="2" key="1">
    <citation type="submission" date="2020-06" db="EMBL/GenBank/DDBJ databases">
        <authorList>
            <person name="Li T."/>
            <person name="Hu X."/>
            <person name="Zhang T."/>
            <person name="Song X."/>
            <person name="Zhang H."/>
            <person name="Dai N."/>
            <person name="Sheng W."/>
            <person name="Hou X."/>
            <person name="Wei L."/>
        </authorList>
    </citation>
    <scope>NUCLEOTIDE SEQUENCE</scope>
    <source>
        <strain evidence="2">G02</strain>
        <tissue evidence="2">Leaf</tissue>
    </source>
</reference>
<dbReference type="EMBL" id="JACGWJ010000010">
    <property type="protein sequence ID" value="KAL0392821.1"/>
    <property type="molecule type" value="Genomic_DNA"/>
</dbReference>
<comment type="caution">
    <text evidence="2">The sequence shown here is derived from an EMBL/GenBank/DDBJ whole genome shotgun (WGS) entry which is preliminary data.</text>
</comment>
<evidence type="ECO:0000313" key="2">
    <source>
        <dbReference type="EMBL" id="KAL0392821.1"/>
    </source>
</evidence>
<proteinExistence type="predicted"/>